<proteinExistence type="predicted"/>
<protein>
    <submittedName>
        <fullName evidence="1">Uncharacterized protein</fullName>
    </submittedName>
</protein>
<evidence type="ECO:0000313" key="1">
    <source>
        <dbReference type="EMBL" id="TKS87810.1"/>
    </source>
</evidence>
<dbReference type="EMBL" id="CM014096">
    <property type="protein sequence ID" value="TKS87810.1"/>
    <property type="molecule type" value="Genomic_DNA"/>
</dbReference>
<keyword evidence="2" id="KW-1185">Reference proteome</keyword>
<reference evidence="1 2" key="1">
    <citation type="submission" date="2019-01" db="EMBL/GenBank/DDBJ databases">
        <title>Genome Assembly of Collichthys lucidus.</title>
        <authorList>
            <person name="Cai M."/>
            <person name="Xiao S."/>
        </authorList>
    </citation>
    <scope>NUCLEOTIDE SEQUENCE [LARGE SCALE GENOMIC DNA]</scope>
    <source>
        <strain evidence="1">JT15FE1705JMU</strain>
        <tissue evidence="1">Muscle</tissue>
    </source>
</reference>
<sequence>MVLFIKKIIIKNFAVRVFSCGFEYRCCGCGCCSTLWHCGLVGDNRHIFLTDSENIVYRKRQGTKYFSSEIHIINVFASVEEVDTELMYRML</sequence>
<evidence type="ECO:0000313" key="2">
    <source>
        <dbReference type="Proteomes" id="UP000298787"/>
    </source>
</evidence>
<organism evidence="1 2">
    <name type="scientific">Collichthys lucidus</name>
    <name type="common">Big head croaker</name>
    <name type="synonym">Sciaena lucida</name>
    <dbReference type="NCBI Taxonomy" id="240159"/>
    <lineage>
        <taxon>Eukaryota</taxon>
        <taxon>Metazoa</taxon>
        <taxon>Chordata</taxon>
        <taxon>Craniata</taxon>
        <taxon>Vertebrata</taxon>
        <taxon>Euteleostomi</taxon>
        <taxon>Actinopterygii</taxon>
        <taxon>Neopterygii</taxon>
        <taxon>Teleostei</taxon>
        <taxon>Neoteleostei</taxon>
        <taxon>Acanthomorphata</taxon>
        <taxon>Eupercaria</taxon>
        <taxon>Sciaenidae</taxon>
        <taxon>Collichthys</taxon>
    </lineage>
</organism>
<name>A0A4U5VJ17_COLLU</name>
<dbReference type="Proteomes" id="UP000298787">
    <property type="component" value="Chromosome 19"/>
</dbReference>
<accession>A0A4U5VJ17</accession>
<dbReference type="AlphaFoldDB" id="A0A4U5VJ17"/>
<gene>
    <name evidence="1" type="ORF">D9C73_021934</name>
</gene>